<evidence type="ECO:0000313" key="2">
    <source>
        <dbReference type="EMBL" id="GMT24433.1"/>
    </source>
</evidence>
<feature type="non-terminal residue" evidence="2">
    <location>
        <position position="495"/>
    </location>
</feature>
<dbReference type="EMBL" id="BTSY01000004">
    <property type="protein sequence ID" value="GMT24433.1"/>
    <property type="molecule type" value="Genomic_DNA"/>
</dbReference>
<organism evidence="2 3">
    <name type="scientific">Pristionchus fissidentatus</name>
    <dbReference type="NCBI Taxonomy" id="1538716"/>
    <lineage>
        <taxon>Eukaryota</taxon>
        <taxon>Metazoa</taxon>
        <taxon>Ecdysozoa</taxon>
        <taxon>Nematoda</taxon>
        <taxon>Chromadorea</taxon>
        <taxon>Rhabditida</taxon>
        <taxon>Rhabditina</taxon>
        <taxon>Diplogasteromorpha</taxon>
        <taxon>Diplogasteroidea</taxon>
        <taxon>Neodiplogasteridae</taxon>
        <taxon>Pristionchus</taxon>
    </lineage>
</organism>
<protein>
    <submittedName>
        <fullName evidence="2">Uncharacterized protein</fullName>
    </submittedName>
</protein>
<comment type="caution">
    <text evidence="2">The sequence shown here is derived from an EMBL/GenBank/DDBJ whole genome shotgun (WGS) entry which is preliminary data.</text>
</comment>
<accession>A0AAV5W1T0</accession>
<evidence type="ECO:0000313" key="3">
    <source>
        <dbReference type="Proteomes" id="UP001432322"/>
    </source>
</evidence>
<dbReference type="Proteomes" id="UP001432322">
    <property type="component" value="Unassembled WGS sequence"/>
</dbReference>
<reference evidence="2" key="1">
    <citation type="submission" date="2023-10" db="EMBL/GenBank/DDBJ databases">
        <title>Genome assembly of Pristionchus species.</title>
        <authorList>
            <person name="Yoshida K."/>
            <person name="Sommer R.J."/>
        </authorList>
    </citation>
    <scope>NUCLEOTIDE SEQUENCE</scope>
    <source>
        <strain evidence="2">RS5133</strain>
    </source>
</reference>
<feature type="non-terminal residue" evidence="2">
    <location>
        <position position="1"/>
    </location>
</feature>
<evidence type="ECO:0000256" key="1">
    <source>
        <dbReference type="SAM" id="Coils"/>
    </source>
</evidence>
<name>A0AAV5W1T0_9BILA</name>
<keyword evidence="1" id="KW-0175">Coiled coil</keyword>
<gene>
    <name evidence="2" type="ORF">PFISCL1PPCAC_15730</name>
</gene>
<sequence length="495" mass="56345">RMEDRYEEGSEGFAIPGRLEVTRGDEVSVEQRAEEDDTIWGVIGKGPKKKRGRKRVTEVVHIINPRVNPSLDFRPKVQNDDIPGVSRVFVGDPGSGMHLDWPIHSTRTIRVKDAVMIVLTDGHSVVEEHICHSVPQEYTATGVFVVDVRQLPTLPLSNDGLGSWGQPQTTITFYNINGDRVSEDNVNWTMKIIYERYKHPGTEPHCHFYKSIYTGVSPSGESSVMAVICYQWEGQSHPITIHETPKTQPGRQQLDLSQDTGDSWGGYPLFSQSPLDFDAVSRVLLGALHIESRRVSDGVPEAFRETGTFLIDIEKCGGEKILHTAGGGRWGKPSGASRLFRSEPDGHWMRVDKGSSGEGEDDWHVQITSKRYESESYPGFMRKIFLVRERGEELRAAYASLAVVTFYWRTEVKIRPLNSVDEVQRNERKRCRQPQIDSNVDSLSYSELARLTLMREAANYERFGALLSRFETIATRYEQMMQSYREEREEEEEEE</sequence>
<dbReference type="AlphaFoldDB" id="A0AAV5W1T0"/>
<feature type="coiled-coil region" evidence="1">
    <location>
        <begin position="467"/>
        <end position="494"/>
    </location>
</feature>
<keyword evidence="3" id="KW-1185">Reference proteome</keyword>
<proteinExistence type="predicted"/>